<gene>
    <name evidence="2" type="ORF">DGUA_6G006204</name>
</gene>
<dbReference type="PROSITE" id="PS50191">
    <property type="entry name" value="CRAL_TRIO"/>
    <property type="match status" value="1"/>
</dbReference>
<dbReference type="AlphaFoldDB" id="A0A3B0K6F6"/>
<dbReference type="PRINTS" id="PR00180">
    <property type="entry name" value="CRETINALDHBP"/>
</dbReference>
<proteinExistence type="predicted"/>
<dbReference type="Gene3D" id="1.10.8.20">
    <property type="entry name" value="N-terminal domain of phosphatidylinositol transfer protein sec14p"/>
    <property type="match status" value="1"/>
</dbReference>
<dbReference type="InterPro" id="IPR001251">
    <property type="entry name" value="CRAL-TRIO_dom"/>
</dbReference>
<dbReference type="Pfam" id="PF00650">
    <property type="entry name" value="CRAL_TRIO"/>
    <property type="match status" value="1"/>
</dbReference>
<dbReference type="InterPro" id="IPR036865">
    <property type="entry name" value="CRAL-TRIO_dom_sf"/>
</dbReference>
<feature type="domain" description="CRAL-TRIO" evidence="1">
    <location>
        <begin position="91"/>
        <end position="256"/>
    </location>
</feature>
<dbReference type="OMA" id="EALDYWR"/>
<reference evidence="3" key="1">
    <citation type="submission" date="2018-01" db="EMBL/GenBank/DDBJ databases">
        <authorList>
            <person name="Alioto T."/>
            <person name="Alioto T."/>
        </authorList>
    </citation>
    <scope>NUCLEOTIDE SEQUENCE [LARGE SCALE GENOMIC DNA]</scope>
</reference>
<dbReference type="CDD" id="cd00170">
    <property type="entry name" value="SEC14"/>
    <property type="match status" value="1"/>
</dbReference>
<dbReference type="Proteomes" id="UP000268350">
    <property type="component" value="Unassembled WGS sequence"/>
</dbReference>
<dbReference type="GO" id="GO:0016020">
    <property type="term" value="C:membrane"/>
    <property type="evidence" value="ECO:0007669"/>
    <property type="project" value="TreeGrafter"/>
</dbReference>
<accession>A0A3B0K6F6</accession>
<name>A0A3B0K6F6_DROGU</name>
<dbReference type="GO" id="GO:1902936">
    <property type="term" value="F:phosphatidylinositol bisphosphate binding"/>
    <property type="evidence" value="ECO:0007669"/>
    <property type="project" value="TreeGrafter"/>
</dbReference>
<protein>
    <submittedName>
        <fullName evidence="2">Blast:Alpha-tocopherol transfer protein-like</fullName>
    </submittedName>
</protein>
<dbReference type="EMBL" id="OUUW01000005">
    <property type="protein sequence ID" value="SPP81206.1"/>
    <property type="molecule type" value="Genomic_DNA"/>
</dbReference>
<keyword evidence="3" id="KW-1185">Reference proteome</keyword>
<dbReference type="SUPFAM" id="SSF52087">
    <property type="entry name" value="CRAL/TRIO domain"/>
    <property type="match status" value="1"/>
</dbReference>
<sequence length="311" mass="35918">MASALRTLDDQMLAMAKTECNEEQSQREAMVATLQVWITKSPHLKAPTDEQLILAFLRRCRYSQEEAKRRFDNYYSLRSVFPEVLGSRQVDEALLTQLQRGIHVIPARPVSPQGPRVIISPFRQIDPKKSNPREAFKLVFILLELLALECDNATISGLVWVVDARDVTMEQMLQYDPFLLKKSFALVDQCLPLRFVEIHMINMRREGQTIFNFVTKFLPSKLPFKFVVHKKSEDLYEHIPREAMTIEYGGTNGYQAEALDYWRQRLLDHKDYLARDAQYGTNEKLRVGLASAWADGELNGMSGSFRKLELD</sequence>
<dbReference type="Gene3D" id="1.20.5.1200">
    <property type="entry name" value="Alpha-tocopherol transfer"/>
    <property type="match status" value="1"/>
</dbReference>
<evidence type="ECO:0000259" key="1">
    <source>
        <dbReference type="PROSITE" id="PS50191"/>
    </source>
</evidence>
<dbReference type="PANTHER" id="PTHR10174">
    <property type="entry name" value="ALPHA-TOCOPHEROL TRANSFER PROTEIN-RELATED"/>
    <property type="match status" value="1"/>
</dbReference>
<dbReference type="Gene3D" id="3.40.525.10">
    <property type="entry name" value="CRAL-TRIO lipid binding domain"/>
    <property type="match status" value="1"/>
</dbReference>
<dbReference type="SMART" id="SM00516">
    <property type="entry name" value="SEC14"/>
    <property type="match status" value="1"/>
</dbReference>
<organism evidence="2 3">
    <name type="scientific">Drosophila guanche</name>
    <name type="common">Fruit fly</name>
    <dbReference type="NCBI Taxonomy" id="7266"/>
    <lineage>
        <taxon>Eukaryota</taxon>
        <taxon>Metazoa</taxon>
        <taxon>Ecdysozoa</taxon>
        <taxon>Arthropoda</taxon>
        <taxon>Hexapoda</taxon>
        <taxon>Insecta</taxon>
        <taxon>Pterygota</taxon>
        <taxon>Neoptera</taxon>
        <taxon>Endopterygota</taxon>
        <taxon>Diptera</taxon>
        <taxon>Brachycera</taxon>
        <taxon>Muscomorpha</taxon>
        <taxon>Ephydroidea</taxon>
        <taxon>Drosophilidae</taxon>
        <taxon>Drosophila</taxon>
        <taxon>Sophophora</taxon>
    </lineage>
</organism>
<dbReference type="OrthoDB" id="6575879at2759"/>
<dbReference type="PANTHER" id="PTHR10174:SF216">
    <property type="entry name" value="CRAL-TRIO DOMAIN-CONTAINING PROTEIN-RELATED"/>
    <property type="match status" value="1"/>
</dbReference>
<evidence type="ECO:0000313" key="3">
    <source>
        <dbReference type="Proteomes" id="UP000268350"/>
    </source>
</evidence>
<dbReference type="SUPFAM" id="SSF46938">
    <property type="entry name" value="CRAL/TRIO N-terminal domain"/>
    <property type="match status" value="1"/>
</dbReference>
<evidence type="ECO:0000313" key="2">
    <source>
        <dbReference type="EMBL" id="SPP81206.1"/>
    </source>
</evidence>
<dbReference type="InterPro" id="IPR036273">
    <property type="entry name" value="CRAL/TRIO_N_dom_sf"/>
</dbReference>